<protein>
    <recommendedName>
        <fullName evidence="8">WD40 domain-containing protein</fullName>
    </recommendedName>
</protein>
<comment type="similarity">
    <text evidence="2">Belongs to the WD repeat SWD2 family.</text>
</comment>
<proteinExistence type="inferred from homology"/>
<dbReference type="GO" id="GO:0048188">
    <property type="term" value="C:Set1C/COMPASS complex"/>
    <property type="evidence" value="ECO:0007669"/>
    <property type="project" value="TreeGrafter"/>
</dbReference>
<dbReference type="EMBL" id="CP003521">
    <property type="protein sequence ID" value="AFN82925.1"/>
    <property type="molecule type" value="Genomic_DNA"/>
</dbReference>
<evidence type="ECO:0000256" key="1">
    <source>
        <dbReference type="ARBA" id="ARBA00004123"/>
    </source>
</evidence>
<evidence type="ECO:0000256" key="3">
    <source>
        <dbReference type="ARBA" id="ARBA00022574"/>
    </source>
</evidence>
<name>I7AE67_ENCRO</name>
<comment type="subcellular location">
    <subcellularLocation>
        <location evidence="1">Nucleus</location>
    </subcellularLocation>
</comment>
<dbReference type="GeneID" id="20521224"/>
<reference evidence="6 7" key="1">
    <citation type="journal article" date="2012" name="Proc. Natl. Acad. Sci. U.S.A.">
        <title>Gain and loss of multiple functionally related, horizontally transferred genes in the reduced genomes of two microsporidian parasites.</title>
        <authorList>
            <person name="Pombert J.-F."/>
            <person name="Selman M."/>
            <person name="Burki F."/>
            <person name="Bardell F.T."/>
            <person name="Farinelli L."/>
            <person name="Solter L.F."/>
            <person name="Whitman D.W."/>
            <person name="Weiss L.M."/>
            <person name="Corradi N."/>
            <person name="Keeling P.J."/>
        </authorList>
    </citation>
    <scope>NUCLEOTIDE SEQUENCE [LARGE SCALE GENOMIC DNA]</scope>
    <source>
        <strain evidence="6 7">SJ-2008</strain>
    </source>
</reference>
<dbReference type="Gene3D" id="2.130.10.10">
    <property type="entry name" value="YVTN repeat-like/Quinoprotein amine dehydrogenase"/>
    <property type="match status" value="1"/>
</dbReference>
<dbReference type="HOGENOM" id="CLU_943649_0_0_1"/>
<dbReference type="GO" id="GO:0016070">
    <property type="term" value="P:RNA metabolic process"/>
    <property type="evidence" value="ECO:0007669"/>
    <property type="project" value="UniProtKB-ARBA"/>
</dbReference>
<dbReference type="OrthoDB" id="27537at2759"/>
<dbReference type="Proteomes" id="UP000010094">
    <property type="component" value="Chromosome IV"/>
</dbReference>
<gene>
    <name evidence="6" type="ordered locus">EROM_041610</name>
</gene>
<dbReference type="InterPro" id="IPR036322">
    <property type="entry name" value="WD40_repeat_dom_sf"/>
</dbReference>
<evidence type="ECO:0000313" key="6">
    <source>
        <dbReference type="EMBL" id="AFN82925.1"/>
    </source>
</evidence>
<evidence type="ECO:0000313" key="7">
    <source>
        <dbReference type="Proteomes" id="UP000010094"/>
    </source>
</evidence>
<dbReference type="SUPFAM" id="SSF50978">
    <property type="entry name" value="WD40 repeat-like"/>
    <property type="match status" value="1"/>
</dbReference>
<keyword evidence="4" id="KW-0677">Repeat</keyword>
<organism evidence="6 7">
    <name type="scientific">Encephalitozoon romaleae (strain SJ-2008)</name>
    <name type="common">Microsporidian parasite</name>
    <dbReference type="NCBI Taxonomy" id="1178016"/>
    <lineage>
        <taxon>Eukaryota</taxon>
        <taxon>Fungi</taxon>
        <taxon>Fungi incertae sedis</taxon>
        <taxon>Microsporidia</taxon>
        <taxon>Unikaryonidae</taxon>
        <taxon>Encephalitozoon</taxon>
    </lineage>
</organism>
<dbReference type="Pfam" id="PF00400">
    <property type="entry name" value="WD40"/>
    <property type="match status" value="1"/>
</dbReference>
<dbReference type="PANTHER" id="PTHR19861:SF0">
    <property type="entry name" value="WD REPEAT-CONTAINING PROTEIN 82"/>
    <property type="match status" value="1"/>
</dbReference>
<keyword evidence="5" id="KW-0539">Nucleus</keyword>
<dbReference type="InterPro" id="IPR001680">
    <property type="entry name" value="WD40_rpt"/>
</dbReference>
<evidence type="ECO:0000256" key="2">
    <source>
        <dbReference type="ARBA" id="ARBA00005616"/>
    </source>
</evidence>
<keyword evidence="3" id="KW-0853">WD repeat</keyword>
<accession>I7AE67</accession>
<sequence>MILTDEAFSEFKRSKPLGLSISPEEVEYSTDGLVLSSTQGNVLRLYSSISGNIQNIIHVPSIQKYKFMYPNAIIHSASNSLHLLSVFDNRYVSTFSGHKSQINALSVCPGEDTVLSSSYDSTNYWDTRKKNPVYRINAPNSISCLSLSNDYAILINGTLLKIYDKRNTKGPKSTSSLPEKRYKEIYYSPDGSFIIASEEKSHLFLSSDGTIRNSINLERGGSGCITPDSKFFLCCESSSILVYHLRTKRKIHAFKTPGFDNMKARFNPCYAQFVSSSNLLNIWAIKEHPEQSSA</sequence>
<keyword evidence="7" id="KW-1185">Reference proteome</keyword>
<dbReference type="InterPro" id="IPR037867">
    <property type="entry name" value="Swd2/WDR82"/>
</dbReference>
<dbReference type="RefSeq" id="XP_009264422.1">
    <property type="nucleotide sequence ID" value="XM_009266147.1"/>
</dbReference>
<dbReference type="PANTHER" id="PTHR19861">
    <property type="entry name" value="WD40 REPEAT PROTEIN SWD2"/>
    <property type="match status" value="1"/>
</dbReference>
<dbReference type="VEuPathDB" id="MicrosporidiaDB:EROM_041610"/>
<dbReference type="KEGG" id="ero:EROM_041610"/>
<dbReference type="InterPro" id="IPR015943">
    <property type="entry name" value="WD40/YVTN_repeat-like_dom_sf"/>
</dbReference>
<dbReference type="SMART" id="SM00320">
    <property type="entry name" value="WD40"/>
    <property type="match status" value="1"/>
</dbReference>
<dbReference type="AlphaFoldDB" id="I7AE67"/>
<evidence type="ECO:0008006" key="8">
    <source>
        <dbReference type="Google" id="ProtNLM"/>
    </source>
</evidence>
<dbReference type="GO" id="GO:0003682">
    <property type="term" value="F:chromatin binding"/>
    <property type="evidence" value="ECO:0007669"/>
    <property type="project" value="TreeGrafter"/>
</dbReference>
<evidence type="ECO:0000256" key="4">
    <source>
        <dbReference type="ARBA" id="ARBA00022737"/>
    </source>
</evidence>
<evidence type="ECO:0000256" key="5">
    <source>
        <dbReference type="ARBA" id="ARBA00023242"/>
    </source>
</evidence>